<accession>A0AAE1T809</accession>
<dbReference type="AlphaFoldDB" id="A0AAE1T809"/>
<dbReference type="Gene3D" id="3.40.50.300">
    <property type="entry name" value="P-loop containing nucleotide triphosphate hydrolases"/>
    <property type="match status" value="1"/>
</dbReference>
<dbReference type="GO" id="GO:0006260">
    <property type="term" value="P:DNA replication"/>
    <property type="evidence" value="ECO:0007669"/>
    <property type="project" value="TreeGrafter"/>
</dbReference>
<dbReference type="SUPFAM" id="SSF52540">
    <property type="entry name" value="P-loop containing nucleoside triphosphate hydrolases"/>
    <property type="match status" value="1"/>
</dbReference>
<reference evidence="1" key="1">
    <citation type="submission" date="2020-06" db="EMBL/GenBank/DDBJ databases">
        <authorList>
            <person name="Li T."/>
            <person name="Hu X."/>
            <person name="Zhang T."/>
            <person name="Song X."/>
            <person name="Zhang H."/>
            <person name="Dai N."/>
            <person name="Sheng W."/>
            <person name="Hou X."/>
            <person name="Wei L."/>
        </authorList>
    </citation>
    <scope>NUCLEOTIDE SEQUENCE</scope>
    <source>
        <strain evidence="1">K16</strain>
        <tissue evidence="1">Leaf</tissue>
    </source>
</reference>
<keyword evidence="2" id="KW-1185">Reference proteome</keyword>
<gene>
    <name evidence="1" type="ORF">Sango_2786800</name>
</gene>
<dbReference type="Proteomes" id="UP001289374">
    <property type="component" value="Unassembled WGS sequence"/>
</dbReference>
<proteinExistence type="predicted"/>
<organism evidence="1 2">
    <name type="scientific">Sesamum angolense</name>
    <dbReference type="NCBI Taxonomy" id="2727404"/>
    <lineage>
        <taxon>Eukaryota</taxon>
        <taxon>Viridiplantae</taxon>
        <taxon>Streptophyta</taxon>
        <taxon>Embryophyta</taxon>
        <taxon>Tracheophyta</taxon>
        <taxon>Spermatophyta</taxon>
        <taxon>Magnoliopsida</taxon>
        <taxon>eudicotyledons</taxon>
        <taxon>Gunneridae</taxon>
        <taxon>Pentapetalae</taxon>
        <taxon>asterids</taxon>
        <taxon>lamiids</taxon>
        <taxon>Lamiales</taxon>
        <taxon>Pedaliaceae</taxon>
        <taxon>Sesamum</taxon>
    </lineage>
</organism>
<comment type="caution">
    <text evidence="1">The sequence shown here is derived from an EMBL/GenBank/DDBJ whole genome shotgun (WGS) entry which is preliminary data.</text>
</comment>
<protein>
    <submittedName>
        <fullName evidence="1">Uncharacterized protein</fullName>
    </submittedName>
</protein>
<dbReference type="PANTHER" id="PTHR23274">
    <property type="entry name" value="DNA HELICASE-RELATED"/>
    <property type="match status" value="1"/>
</dbReference>
<dbReference type="InterPro" id="IPR027417">
    <property type="entry name" value="P-loop_NTPase"/>
</dbReference>
<name>A0AAE1T809_9LAMI</name>
<reference evidence="1" key="2">
    <citation type="journal article" date="2024" name="Plant">
        <title>Genomic evolution and insights into agronomic trait innovations of Sesamum species.</title>
        <authorList>
            <person name="Miao H."/>
            <person name="Wang L."/>
            <person name="Qu L."/>
            <person name="Liu H."/>
            <person name="Sun Y."/>
            <person name="Le M."/>
            <person name="Wang Q."/>
            <person name="Wei S."/>
            <person name="Zheng Y."/>
            <person name="Lin W."/>
            <person name="Duan Y."/>
            <person name="Cao H."/>
            <person name="Xiong S."/>
            <person name="Wang X."/>
            <person name="Wei L."/>
            <person name="Li C."/>
            <person name="Ma Q."/>
            <person name="Ju M."/>
            <person name="Zhao R."/>
            <person name="Li G."/>
            <person name="Mu C."/>
            <person name="Tian Q."/>
            <person name="Mei H."/>
            <person name="Zhang T."/>
            <person name="Gao T."/>
            <person name="Zhang H."/>
        </authorList>
    </citation>
    <scope>NUCLEOTIDE SEQUENCE</scope>
    <source>
        <strain evidence="1">K16</strain>
    </source>
</reference>
<dbReference type="EMBL" id="JACGWL010000579">
    <property type="protein sequence ID" value="KAK4383337.1"/>
    <property type="molecule type" value="Genomic_DNA"/>
</dbReference>
<dbReference type="PANTHER" id="PTHR23274:SF48">
    <property type="entry name" value="ATP-DEPENDENT DNA HELICASE"/>
    <property type="match status" value="1"/>
</dbReference>
<dbReference type="GO" id="GO:0005657">
    <property type="term" value="C:replication fork"/>
    <property type="evidence" value="ECO:0007669"/>
    <property type="project" value="TreeGrafter"/>
</dbReference>
<dbReference type="CDD" id="cd18809">
    <property type="entry name" value="SF1_C_RecD"/>
    <property type="match status" value="1"/>
</dbReference>
<sequence length="115" mass="13016">MRVLIPRIPLKSAEDASIPFEMTRRQFPVRLSFALTINKSQGQTTPNVGIYLRSHVFSHGQLYVAISRGISERTTKVLIRKGYVIGHEGVYTKNVAFKEIFAKLHSSLTKTQGER</sequence>
<dbReference type="FunFam" id="3.40.50.300:FF:002884">
    <property type="entry name" value="ATP-dependent DNA helicase"/>
    <property type="match status" value="1"/>
</dbReference>
<evidence type="ECO:0000313" key="1">
    <source>
        <dbReference type="EMBL" id="KAK4383337.1"/>
    </source>
</evidence>
<evidence type="ECO:0000313" key="2">
    <source>
        <dbReference type="Proteomes" id="UP001289374"/>
    </source>
</evidence>